<dbReference type="AlphaFoldDB" id="A0A2W5EVZ3"/>
<evidence type="ECO:0000313" key="6">
    <source>
        <dbReference type="Proteomes" id="UP000249645"/>
    </source>
</evidence>
<sequence>MSLLNKKFEILLPYVNSVLALLSKKWILNIIISINDGNHHFLDIQRDLVGISSNTLTKNLKELEANMLIERKCRKGESSEYYATKYLKSLNFLLVELSSWGKNHEKKLSSLSDKV</sequence>
<dbReference type="InterPro" id="IPR036388">
    <property type="entry name" value="WH-like_DNA-bd_sf"/>
</dbReference>
<evidence type="ECO:0000256" key="2">
    <source>
        <dbReference type="ARBA" id="ARBA00023125"/>
    </source>
</evidence>
<evidence type="ECO:0000259" key="4">
    <source>
        <dbReference type="PROSITE" id="PS51118"/>
    </source>
</evidence>
<dbReference type="GO" id="GO:0003677">
    <property type="term" value="F:DNA binding"/>
    <property type="evidence" value="ECO:0007669"/>
    <property type="project" value="UniProtKB-KW"/>
</dbReference>
<dbReference type="Proteomes" id="UP000249645">
    <property type="component" value="Unassembled WGS sequence"/>
</dbReference>
<evidence type="ECO:0000256" key="1">
    <source>
        <dbReference type="ARBA" id="ARBA00023015"/>
    </source>
</evidence>
<comment type="caution">
    <text evidence="5">The sequence shown here is derived from an EMBL/GenBank/DDBJ whole genome shotgun (WGS) entry which is preliminary data.</text>
</comment>
<evidence type="ECO:0000256" key="3">
    <source>
        <dbReference type="ARBA" id="ARBA00023163"/>
    </source>
</evidence>
<proteinExistence type="predicted"/>
<dbReference type="InterPro" id="IPR036390">
    <property type="entry name" value="WH_DNA-bd_sf"/>
</dbReference>
<keyword evidence="1" id="KW-0805">Transcription regulation</keyword>
<keyword evidence="3" id="KW-0804">Transcription</keyword>
<dbReference type="Gene3D" id="1.10.10.10">
    <property type="entry name" value="Winged helix-like DNA-binding domain superfamily/Winged helix DNA-binding domain"/>
    <property type="match status" value="1"/>
</dbReference>
<protein>
    <submittedName>
        <fullName evidence="5">Transcriptional regulator</fullName>
    </submittedName>
</protein>
<evidence type="ECO:0000313" key="5">
    <source>
        <dbReference type="EMBL" id="PZP45460.1"/>
    </source>
</evidence>
<name>A0A2W5EVZ3_9SPHI</name>
<keyword evidence="2" id="KW-0238">DNA-binding</keyword>
<dbReference type="Pfam" id="PF01638">
    <property type="entry name" value="HxlR"/>
    <property type="match status" value="1"/>
</dbReference>
<reference evidence="5 6" key="1">
    <citation type="submission" date="2017-11" db="EMBL/GenBank/DDBJ databases">
        <title>Infants hospitalized years apart are colonized by the same room-sourced microbial strains.</title>
        <authorList>
            <person name="Brooks B."/>
            <person name="Olm M.R."/>
            <person name="Firek B.A."/>
            <person name="Baker R."/>
            <person name="Thomas B.C."/>
            <person name="Morowitz M.J."/>
            <person name="Banfield J.F."/>
        </authorList>
    </citation>
    <scope>NUCLEOTIDE SEQUENCE [LARGE SCALE GENOMIC DNA]</scope>
    <source>
        <strain evidence="5">S2_009_000_R2_76</strain>
    </source>
</reference>
<gene>
    <name evidence="5" type="ORF">DI598_13240</name>
</gene>
<feature type="domain" description="HTH hxlR-type" evidence="4">
    <location>
        <begin position="12"/>
        <end position="109"/>
    </location>
</feature>
<dbReference type="PANTHER" id="PTHR33204">
    <property type="entry name" value="TRANSCRIPTIONAL REGULATOR, MARR FAMILY"/>
    <property type="match status" value="1"/>
</dbReference>
<dbReference type="EMBL" id="QFOI01000263">
    <property type="protein sequence ID" value="PZP45460.1"/>
    <property type="molecule type" value="Genomic_DNA"/>
</dbReference>
<dbReference type="SUPFAM" id="SSF46785">
    <property type="entry name" value="Winged helix' DNA-binding domain"/>
    <property type="match status" value="1"/>
</dbReference>
<accession>A0A2W5EVZ3</accession>
<dbReference type="PROSITE" id="PS51118">
    <property type="entry name" value="HTH_HXLR"/>
    <property type="match status" value="1"/>
</dbReference>
<dbReference type="InterPro" id="IPR002577">
    <property type="entry name" value="HTH_HxlR"/>
</dbReference>
<organism evidence="5 6">
    <name type="scientific">Pseudopedobacter saltans</name>
    <dbReference type="NCBI Taxonomy" id="151895"/>
    <lineage>
        <taxon>Bacteria</taxon>
        <taxon>Pseudomonadati</taxon>
        <taxon>Bacteroidota</taxon>
        <taxon>Sphingobacteriia</taxon>
        <taxon>Sphingobacteriales</taxon>
        <taxon>Sphingobacteriaceae</taxon>
        <taxon>Pseudopedobacter</taxon>
    </lineage>
</organism>